<comment type="caution">
    <text evidence="1">The sequence shown here is derived from an EMBL/GenBank/DDBJ whole genome shotgun (WGS) entry which is preliminary data.</text>
</comment>
<proteinExistence type="predicted"/>
<sequence>MGVVHLLALMNDSVDFDAAVVFEDKGVVCIFERNLCLNQSAFQRLISCLVGDYPSEVGQAWLFFISGRQLFSCPHIRADVVMVVSCGEKLRLSEEVGLQGNAEHIFVKLLGFDQIMDGQMDMAHDGAGRDAVINFDHRTDYAVRIHRFGNAFDFAIRTDIPSGHLFVAVDFDAIAFWIV</sequence>
<accession>A0A645A3T8</accession>
<reference evidence="1" key="1">
    <citation type="submission" date="2019-08" db="EMBL/GenBank/DDBJ databases">
        <authorList>
            <person name="Kucharzyk K."/>
            <person name="Murdoch R.W."/>
            <person name="Higgins S."/>
            <person name="Loffler F."/>
        </authorList>
    </citation>
    <scope>NUCLEOTIDE SEQUENCE</scope>
</reference>
<dbReference type="EMBL" id="VSSQ01011786">
    <property type="protein sequence ID" value="MPM47712.1"/>
    <property type="molecule type" value="Genomic_DNA"/>
</dbReference>
<name>A0A645A3T8_9ZZZZ</name>
<evidence type="ECO:0000313" key="1">
    <source>
        <dbReference type="EMBL" id="MPM47712.1"/>
    </source>
</evidence>
<gene>
    <name evidence="1" type="ORF">SDC9_94426</name>
</gene>
<protein>
    <submittedName>
        <fullName evidence="1">Uncharacterized protein</fullName>
    </submittedName>
</protein>
<organism evidence="1">
    <name type="scientific">bioreactor metagenome</name>
    <dbReference type="NCBI Taxonomy" id="1076179"/>
    <lineage>
        <taxon>unclassified sequences</taxon>
        <taxon>metagenomes</taxon>
        <taxon>ecological metagenomes</taxon>
    </lineage>
</organism>
<dbReference type="AlphaFoldDB" id="A0A645A3T8"/>